<sequence length="163" mass="17585">MALQAIWSRLPVELKTALRSGISSPYGRPLFNGDPDGILPLLQTLAAMNPPLPPLLAQWLQFGTPPQFLPLLQGTPTSPPLPADVVNAWNALNPQQRQQLLRFLPGGVPPLYHPLLDGTDPDRILPIFNALNSISSSISANAPNTVLDLLPDGIPSEELPNFP</sequence>
<name>A0AAV3XJN8_9CYAN</name>
<dbReference type="EMBL" id="BLAY01000105">
    <property type="protein sequence ID" value="GET40976.1"/>
    <property type="molecule type" value="Genomic_DNA"/>
</dbReference>
<keyword evidence="2" id="KW-1185">Reference proteome</keyword>
<organism evidence="1 2">
    <name type="scientific">Microseira wollei NIES-4236</name>
    <dbReference type="NCBI Taxonomy" id="2530354"/>
    <lineage>
        <taxon>Bacteria</taxon>
        <taxon>Bacillati</taxon>
        <taxon>Cyanobacteriota</taxon>
        <taxon>Cyanophyceae</taxon>
        <taxon>Oscillatoriophycideae</taxon>
        <taxon>Aerosakkonematales</taxon>
        <taxon>Aerosakkonemataceae</taxon>
        <taxon>Microseira</taxon>
    </lineage>
</organism>
<reference evidence="1" key="1">
    <citation type="submission" date="2019-10" db="EMBL/GenBank/DDBJ databases">
        <title>Draft genome sequece of Microseira wollei NIES-4236.</title>
        <authorList>
            <person name="Yamaguchi H."/>
            <person name="Suzuki S."/>
            <person name="Kawachi M."/>
        </authorList>
    </citation>
    <scope>NUCLEOTIDE SEQUENCE</scope>
    <source>
        <strain evidence="1">NIES-4236</strain>
    </source>
</reference>
<evidence type="ECO:0000313" key="1">
    <source>
        <dbReference type="EMBL" id="GET40976.1"/>
    </source>
</evidence>
<accession>A0AAV3XJN8</accession>
<dbReference type="Proteomes" id="UP001050975">
    <property type="component" value="Unassembled WGS sequence"/>
</dbReference>
<gene>
    <name evidence="1" type="ORF">MiSe_57880</name>
</gene>
<dbReference type="AlphaFoldDB" id="A0AAV3XJN8"/>
<proteinExistence type="predicted"/>
<protein>
    <submittedName>
        <fullName evidence="1">Uncharacterized protein</fullName>
    </submittedName>
</protein>
<evidence type="ECO:0000313" key="2">
    <source>
        <dbReference type="Proteomes" id="UP001050975"/>
    </source>
</evidence>
<comment type="caution">
    <text evidence="1">The sequence shown here is derived from an EMBL/GenBank/DDBJ whole genome shotgun (WGS) entry which is preliminary data.</text>
</comment>